<accession>A0ABP0P941</accession>
<organism evidence="4 5">
    <name type="scientific">Durusdinium trenchii</name>
    <dbReference type="NCBI Taxonomy" id="1381693"/>
    <lineage>
        <taxon>Eukaryota</taxon>
        <taxon>Sar</taxon>
        <taxon>Alveolata</taxon>
        <taxon>Dinophyceae</taxon>
        <taxon>Suessiales</taxon>
        <taxon>Symbiodiniaceae</taxon>
        <taxon>Durusdinium</taxon>
    </lineage>
</organism>
<feature type="repeat" description="ANK" evidence="3">
    <location>
        <begin position="283"/>
        <end position="315"/>
    </location>
</feature>
<evidence type="ECO:0000313" key="5">
    <source>
        <dbReference type="Proteomes" id="UP001642484"/>
    </source>
</evidence>
<evidence type="ECO:0000256" key="2">
    <source>
        <dbReference type="ARBA" id="ARBA00023043"/>
    </source>
</evidence>
<proteinExistence type="predicted"/>
<evidence type="ECO:0000256" key="1">
    <source>
        <dbReference type="ARBA" id="ARBA00022737"/>
    </source>
</evidence>
<dbReference type="InterPro" id="IPR036770">
    <property type="entry name" value="Ankyrin_rpt-contain_sf"/>
</dbReference>
<dbReference type="Gene3D" id="1.25.40.20">
    <property type="entry name" value="Ankyrin repeat-containing domain"/>
    <property type="match status" value="1"/>
</dbReference>
<dbReference type="InterPro" id="IPR002110">
    <property type="entry name" value="Ankyrin_rpt"/>
</dbReference>
<dbReference type="Pfam" id="PF12796">
    <property type="entry name" value="Ank_2"/>
    <property type="match status" value="1"/>
</dbReference>
<evidence type="ECO:0000256" key="3">
    <source>
        <dbReference type="PROSITE-ProRule" id="PRU00023"/>
    </source>
</evidence>
<dbReference type="EMBL" id="CAXAMN010022629">
    <property type="protein sequence ID" value="CAK9071447.1"/>
    <property type="molecule type" value="Genomic_DNA"/>
</dbReference>
<feature type="repeat" description="ANK" evidence="3">
    <location>
        <begin position="382"/>
        <end position="414"/>
    </location>
</feature>
<dbReference type="SUPFAM" id="SSF48403">
    <property type="entry name" value="Ankyrin repeat"/>
    <property type="match status" value="1"/>
</dbReference>
<dbReference type="Proteomes" id="UP001642484">
    <property type="component" value="Unassembled WGS sequence"/>
</dbReference>
<comment type="caution">
    <text evidence="4">The sequence shown here is derived from an EMBL/GenBank/DDBJ whole genome shotgun (WGS) entry which is preliminary data.</text>
</comment>
<dbReference type="PROSITE" id="PS50088">
    <property type="entry name" value="ANK_REPEAT"/>
    <property type="match status" value="4"/>
</dbReference>
<feature type="repeat" description="ANK" evidence="3">
    <location>
        <begin position="316"/>
        <end position="348"/>
    </location>
</feature>
<keyword evidence="2 3" id="KW-0040">ANK repeat</keyword>
<dbReference type="PROSITE" id="PS50297">
    <property type="entry name" value="ANK_REP_REGION"/>
    <property type="match status" value="3"/>
</dbReference>
<reference evidence="4 5" key="1">
    <citation type="submission" date="2024-02" db="EMBL/GenBank/DDBJ databases">
        <authorList>
            <person name="Chen Y."/>
            <person name="Shah S."/>
            <person name="Dougan E. K."/>
            <person name="Thang M."/>
            <person name="Chan C."/>
        </authorList>
    </citation>
    <scope>NUCLEOTIDE SEQUENCE [LARGE SCALE GENOMIC DNA]</scope>
</reference>
<dbReference type="PANTHER" id="PTHR24171:SF9">
    <property type="entry name" value="ANKYRIN REPEAT DOMAIN-CONTAINING PROTEIN 39"/>
    <property type="match status" value="1"/>
</dbReference>
<keyword evidence="5" id="KW-1185">Reference proteome</keyword>
<dbReference type="PANTHER" id="PTHR24171">
    <property type="entry name" value="ANKYRIN REPEAT DOMAIN-CONTAINING PROTEIN 39-RELATED"/>
    <property type="match status" value="1"/>
</dbReference>
<feature type="repeat" description="ANK" evidence="3">
    <location>
        <begin position="349"/>
        <end position="381"/>
    </location>
</feature>
<evidence type="ECO:0000313" key="4">
    <source>
        <dbReference type="EMBL" id="CAK9071447.1"/>
    </source>
</evidence>
<sequence length="431" mass="47310">MVFSCTMGCSAHNLTAKEVKLALVHASLDGKRYSWYLTEFRDEDANSPIIYARTKLRKSPTYRVPWLTVTPGGDLKPKDLEEVHLITAWDALRFDTPLKWGVTVGAPQRVHARASECRFRGLARESEQSRSDASWRLVAMPNEALWECLTFRLWNFLEAPADLPARAACRCLKALPCRAWSGGTGPGELPVPHLALSLAAVPWAQRRICLGALESLTCAGVDGHGEGHGEGLFRKILCWFVKVGDLPWVLWLLTSEPRPGDAARRGISDVAPSAGLRATLAAHGAEALRVAAGAGQLGVLEMLLEASADVTATDENECTALHWAADQGHAEACELLLVFGAPIDEEDDDAWTPLCLAAEEGHLKTCSILLAYGASVSIPDEDLRSPLWWAAWRKHFDLVQLLLKHRADPNQIDRWGVSPRKILNDECPTVI</sequence>
<gene>
    <name evidence="4" type="ORF">CCMP2556_LOCUS35126</name>
</gene>
<dbReference type="SMART" id="SM00248">
    <property type="entry name" value="ANK"/>
    <property type="match status" value="4"/>
</dbReference>
<protein>
    <submittedName>
        <fullName evidence="4">Uncharacterized protein</fullName>
    </submittedName>
</protein>
<name>A0ABP0P941_9DINO</name>
<keyword evidence="1" id="KW-0677">Repeat</keyword>